<feature type="compositionally biased region" description="Basic and acidic residues" evidence="7">
    <location>
        <begin position="187"/>
        <end position="196"/>
    </location>
</feature>
<dbReference type="FunCoup" id="B4JQ68">
    <property type="interactions" value="75"/>
</dbReference>
<dbReference type="Pfam" id="PF00688">
    <property type="entry name" value="TGFb_propeptide"/>
    <property type="match status" value="1"/>
</dbReference>
<dbReference type="CDD" id="cd13752">
    <property type="entry name" value="TGF_beta_INHB"/>
    <property type="match status" value="1"/>
</dbReference>
<evidence type="ECO:0000259" key="9">
    <source>
        <dbReference type="PROSITE" id="PS51362"/>
    </source>
</evidence>
<dbReference type="PhylomeDB" id="B4JQ68"/>
<dbReference type="PROSITE" id="PS51362">
    <property type="entry name" value="TGF_BETA_2"/>
    <property type="match status" value="1"/>
</dbReference>
<dbReference type="OrthoDB" id="6516235at2759"/>
<feature type="region of interest" description="Disordered" evidence="7">
    <location>
        <begin position="26"/>
        <end position="93"/>
    </location>
</feature>
<dbReference type="OMA" id="MAKYFIT"/>
<evidence type="ECO:0000256" key="2">
    <source>
        <dbReference type="ARBA" id="ARBA00006656"/>
    </source>
</evidence>
<evidence type="ECO:0000256" key="1">
    <source>
        <dbReference type="ARBA" id="ARBA00004613"/>
    </source>
</evidence>
<dbReference type="PANTHER" id="PTHR11848:SF298">
    <property type="entry name" value="DAWDLE, ISOFORM A"/>
    <property type="match status" value="1"/>
</dbReference>
<feature type="compositionally biased region" description="Basic residues" evidence="7">
    <location>
        <begin position="42"/>
        <end position="63"/>
    </location>
</feature>
<protein>
    <submittedName>
        <fullName evidence="10">GH13255</fullName>
    </submittedName>
</protein>
<name>B4JQ68_DROGR</name>
<dbReference type="Gene3D" id="2.60.120.970">
    <property type="match status" value="1"/>
</dbReference>
<dbReference type="GO" id="GO:0008083">
    <property type="term" value="F:growth factor activity"/>
    <property type="evidence" value="ECO:0007669"/>
    <property type="project" value="UniProtKB-KW"/>
</dbReference>
<evidence type="ECO:0000256" key="5">
    <source>
        <dbReference type="ARBA" id="ARBA00023157"/>
    </source>
</evidence>
<dbReference type="Proteomes" id="UP000001070">
    <property type="component" value="Unassembled WGS sequence"/>
</dbReference>
<dbReference type="FunFam" id="2.60.120.970:FF:000035">
    <property type="entry name" value="Dawdle, isoform A"/>
    <property type="match status" value="1"/>
</dbReference>
<comment type="subcellular location">
    <subcellularLocation>
        <location evidence="1">Secreted</location>
    </subcellularLocation>
</comment>
<dbReference type="InterPro" id="IPR001111">
    <property type="entry name" value="TGF-b_propeptide"/>
</dbReference>
<reference evidence="10 11" key="1">
    <citation type="journal article" date="2007" name="Nature">
        <title>Evolution of genes and genomes on the Drosophila phylogeny.</title>
        <authorList>
            <consortium name="Drosophila 12 Genomes Consortium"/>
            <person name="Clark A.G."/>
            <person name="Eisen M.B."/>
            <person name="Smith D.R."/>
            <person name="Bergman C.M."/>
            <person name="Oliver B."/>
            <person name="Markow T.A."/>
            <person name="Kaufman T.C."/>
            <person name="Kellis M."/>
            <person name="Gelbart W."/>
            <person name="Iyer V.N."/>
            <person name="Pollard D.A."/>
            <person name="Sackton T.B."/>
            <person name="Larracuente A.M."/>
            <person name="Singh N.D."/>
            <person name="Abad J.P."/>
            <person name="Abt D.N."/>
            <person name="Adryan B."/>
            <person name="Aguade M."/>
            <person name="Akashi H."/>
            <person name="Anderson W.W."/>
            <person name="Aquadro C.F."/>
            <person name="Ardell D.H."/>
            <person name="Arguello R."/>
            <person name="Artieri C.G."/>
            <person name="Barbash D.A."/>
            <person name="Barker D."/>
            <person name="Barsanti P."/>
            <person name="Batterham P."/>
            <person name="Batzoglou S."/>
            <person name="Begun D."/>
            <person name="Bhutkar A."/>
            <person name="Blanco E."/>
            <person name="Bosak S.A."/>
            <person name="Bradley R.K."/>
            <person name="Brand A.D."/>
            <person name="Brent M.R."/>
            <person name="Brooks A.N."/>
            <person name="Brown R.H."/>
            <person name="Butlin R.K."/>
            <person name="Caggese C."/>
            <person name="Calvi B.R."/>
            <person name="Bernardo de Carvalho A."/>
            <person name="Caspi A."/>
            <person name="Castrezana S."/>
            <person name="Celniker S.E."/>
            <person name="Chang J.L."/>
            <person name="Chapple C."/>
            <person name="Chatterji S."/>
            <person name="Chinwalla A."/>
            <person name="Civetta A."/>
            <person name="Clifton S.W."/>
            <person name="Comeron J.M."/>
            <person name="Costello J.C."/>
            <person name="Coyne J.A."/>
            <person name="Daub J."/>
            <person name="David R.G."/>
            <person name="Delcher A.L."/>
            <person name="Delehaunty K."/>
            <person name="Do C.B."/>
            <person name="Ebling H."/>
            <person name="Edwards K."/>
            <person name="Eickbush T."/>
            <person name="Evans J.D."/>
            <person name="Filipski A."/>
            <person name="Findeiss S."/>
            <person name="Freyhult E."/>
            <person name="Fulton L."/>
            <person name="Fulton R."/>
            <person name="Garcia A.C."/>
            <person name="Gardiner A."/>
            <person name="Garfield D.A."/>
            <person name="Garvin B.E."/>
            <person name="Gibson G."/>
            <person name="Gilbert D."/>
            <person name="Gnerre S."/>
            <person name="Godfrey J."/>
            <person name="Good R."/>
            <person name="Gotea V."/>
            <person name="Gravely B."/>
            <person name="Greenberg A.J."/>
            <person name="Griffiths-Jones S."/>
            <person name="Gross S."/>
            <person name="Guigo R."/>
            <person name="Gustafson E.A."/>
            <person name="Haerty W."/>
            <person name="Hahn M.W."/>
            <person name="Halligan D.L."/>
            <person name="Halpern A.L."/>
            <person name="Halter G.M."/>
            <person name="Han M.V."/>
            <person name="Heger A."/>
            <person name="Hillier L."/>
            <person name="Hinrichs A.S."/>
            <person name="Holmes I."/>
            <person name="Hoskins R.A."/>
            <person name="Hubisz M.J."/>
            <person name="Hultmark D."/>
            <person name="Huntley M.A."/>
            <person name="Jaffe D.B."/>
            <person name="Jagadeeshan S."/>
            <person name="Jeck W.R."/>
            <person name="Johnson J."/>
            <person name="Jones C.D."/>
            <person name="Jordan W.C."/>
            <person name="Karpen G.H."/>
            <person name="Kataoka E."/>
            <person name="Keightley P.D."/>
            <person name="Kheradpour P."/>
            <person name="Kirkness E.F."/>
            <person name="Koerich L.B."/>
            <person name="Kristiansen K."/>
            <person name="Kudrna D."/>
            <person name="Kulathinal R.J."/>
            <person name="Kumar S."/>
            <person name="Kwok R."/>
            <person name="Lander E."/>
            <person name="Langley C.H."/>
            <person name="Lapoint R."/>
            <person name="Lazzaro B.P."/>
            <person name="Lee S.J."/>
            <person name="Levesque L."/>
            <person name="Li R."/>
            <person name="Lin C.F."/>
            <person name="Lin M.F."/>
            <person name="Lindblad-Toh K."/>
            <person name="Llopart A."/>
            <person name="Long M."/>
            <person name="Low L."/>
            <person name="Lozovsky E."/>
            <person name="Lu J."/>
            <person name="Luo M."/>
            <person name="Machado C.A."/>
            <person name="Makalowski W."/>
            <person name="Marzo M."/>
            <person name="Matsuda M."/>
            <person name="Matzkin L."/>
            <person name="McAllister B."/>
            <person name="McBride C.S."/>
            <person name="McKernan B."/>
            <person name="McKernan K."/>
            <person name="Mendez-Lago M."/>
            <person name="Minx P."/>
            <person name="Mollenhauer M.U."/>
            <person name="Montooth K."/>
            <person name="Mount S.M."/>
            <person name="Mu X."/>
            <person name="Myers E."/>
            <person name="Negre B."/>
            <person name="Newfeld S."/>
            <person name="Nielsen R."/>
            <person name="Noor M.A."/>
            <person name="O'Grady P."/>
            <person name="Pachter L."/>
            <person name="Papaceit M."/>
            <person name="Parisi M.J."/>
            <person name="Parisi M."/>
            <person name="Parts L."/>
            <person name="Pedersen J.S."/>
            <person name="Pesole G."/>
            <person name="Phillippy A.M."/>
            <person name="Ponting C.P."/>
            <person name="Pop M."/>
            <person name="Porcelli D."/>
            <person name="Powell J.R."/>
            <person name="Prohaska S."/>
            <person name="Pruitt K."/>
            <person name="Puig M."/>
            <person name="Quesneville H."/>
            <person name="Ram K.R."/>
            <person name="Rand D."/>
            <person name="Rasmussen M.D."/>
            <person name="Reed L.K."/>
            <person name="Reenan R."/>
            <person name="Reily A."/>
            <person name="Remington K.A."/>
            <person name="Rieger T.T."/>
            <person name="Ritchie M.G."/>
            <person name="Robin C."/>
            <person name="Rogers Y.H."/>
            <person name="Rohde C."/>
            <person name="Rozas J."/>
            <person name="Rubenfield M.J."/>
            <person name="Ruiz A."/>
            <person name="Russo S."/>
            <person name="Salzberg S.L."/>
            <person name="Sanchez-Gracia A."/>
            <person name="Saranga D.J."/>
            <person name="Sato H."/>
            <person name="Schaeffer S.W."/>
            <person name="Schatz M.C."/>
            <person name="Schlenke T."/>
            <person name="Schwartz R."/>
            <person name="Segarra C."/>
            <person name="Singh R.S."/>
            <person name="Sirot L."/>
            <person name="Sirota M."/>
            <person name="Sisneros N.B."/>
            <person name="Smith C.D."/>
            <person name="Smith T.F."/>
            <person name="Spieth J."/>
            <person name="Stage D.E."/>
            <person name="Stark A."/>
            <person name="Stephan W."/>
            <person name="Strausberg R.L."/>
            <person name="Strempel S."/>
            <person name="Sturgill D."/>
            <person name="Sutton G."/>
            <person name="Sutton G.G."/>
            <person name="Tao W."/>
            <person name="Teichmann S."/>
            <person name="Tobari Y.N."/>
            <person name="Tomimura Y."/>
            <person name="Tsolas J.M."/>
            <person name="Valente V.L."/>
            <person name="Venter E."/>
            <person name="Venter J.C."/>
            <person name="Vicario S."/>
            <person name="Vieira F.G."/>
            <person name="Vilella A.J."/>
            <person name="Villasante A."/>
            <person name="Walenz B."/>
            <person name="Wang J."/>
            <person name="Wasserman M."/>
            <person name="Watts T."/>
            <person name="Wilson D."/>
            <person name="Wilson R.K."/>
            <person name="Wing R.A."/>
            <person name="Wolfner M.F."/>
            <person name="Wong A."/>
            <person name="Wong G.K."/>
            <person name="Wu C.I."/>
            <person name="Wu G."/>
            <person name="Yamamoto D."/>
            <person name="Yang H.P."/>
            <person name="Yang S.P."/>
            <person name="Yorke J.A."/>
            <person name="Yoshida K."/>
            <person name="Zdobnov E."/>
            <person name="Zhang P."/>
            <person name="Zhang Y."/>
            <person name="Zimin A.V."/>
            <person name="Baldwin J."/>
            <person name="Abdouelleil A."/>
            <person name="Abdulkadir J."/>
            <person name="Abebe A."/>
            <person name="Abera B."/>
            <person name="Abreu J."/>
            <person name="Acer S.C."/>
            <person name="Aftuck L."/>
            <person name="Alexander A."/>
            <person name="An P."/>
            <person name="Anderson E."/>
            <person name="Anderson S."/>
            <person name="Arachi H."/>
            <person name="Azer M."/>
            <person name="Bachantsang P."/>
            <person name="Barry A."/>
            <person name="Bayul T."/>
            <person name="Berlin A."/>
            <person name="Bessette D."/>
            <person name="Bloom T."/>
            <person name="Blye J."/>
            <person name="Boguslavskiy L."/>
            <person name="Bonnet C."/>
            <person name="Boukhgalter B."/>
            <person name="Bourzgui I."/>
            <person name="Brown A."/>
            <person name="Cahill P."/>
            <person name="Channer S."/>
            <person name="Cheshatsang Y."/>
            <person name="Chuda L."/>
            <person name="Citroen M."/>
            <person name="Collymore A."/>
            <person name="Cooke P."/>
            <person name="Costello M."/>
            <person name="D'Aco K."/>
            <person name="Daza R."/>
            <person name="De Haan G."/>
            <person name="DeGray S."/>
            <person name="DeMaso C."/>
            <person name="Dhargay N."/>
            <person name="Dooley K."/>
            <person name="Dooley E."/>
            <person name="Doricent M."/>
            <person name="Dorje P."/>
            <person name="Dorjee K."/>
            <person name="Dupes A."/>
            <person name="Elong R."/>
            <person name="Falk J."/>
            <person name="Farina A."/>
            <person name="Faro S."/>
            <person name="Ferguson D."/>
            <person name="Fisher S."/>
            <person name="Foley C.D."/>
            <person name="Franke A."/>
            <person name="Friedrich D."/>
            <person name="Gadbois L."/>
            <person name="Gearin G."/>
            <person name="Gearin C.R."/>
            <person name="Giannoukos G."/>
            <person name="Goode T."/>
            <person name="Graham J."/>
            <person name="Grandbois E."/>
            <person name="Grewal S."/>
            <person name="Gyaltsen K."/>
            <person name="Hafez N."/>
            <person name="Hagos B."/>
            <person name="Hall J."/>
            <person name="Henson C."/>
            <person name="Hollinger A."/>
            <person name="Honan T."/>
            <person name="Huard M.D."/>
            <person name="Hughes L."/>
            <person name="Hurhula B."/>
            <person name="Husby M.E."/>
            <person name="Kamat A."/>
            <person name="Kanga B."/>
            <person name="Kashin S."/>
            <person name="Khazanovich D."/>
            <person name="Kisner P."/>
            <person name="Lance K."/>
            <person name="Lara M."/>
            <person name="Lee W."/>
            <person name="Lennon N."/>
            <person name="Letendre F."/>
            <person name="LeVine R."/>
            <person name="Lipovsky A."/>
            <person name="Liu X."/>
            <person name="Liu J."/>
            <person name="Liu S."/>
            <person name="Lokyitsang T."/>
            <person name="Lokyitsang Y."/>
            <person name="Lubonja R."/>
            <person name="Lui A."/>
            <person name="MacDonald P."/>
            <person name="Magnisalis V."/>
            <person name="Maru K."/>
            <person name="Matthews C."/>
            <person name="McCusker W."/>
            <person name="McDonough S."/>
            <person name="Mehta T."/>
            <person name="Meldrim J."/>
            <person name="Meneus L."/>
            <person name="Mihai O."/>
            <person name="Mihalev A."/>
            <person name="Mihova T."/>
            <person name="Mittelman R."/>
            <person name="Mlenga V."/>
            <person name="Montmayeur A."/>
            <person name="Mulrain L."/>
            <person name="Navidi A."/>
            <person name="Naylor J."/>
            <person name="Negash T."/>
            <person name="Nguyen T."/>
            <person name="Nguyen N."/>
            <person name="Nicol R."/>
            <person name="Norbu C."/>
            <person name="Norbu N."/>
            <person name="Novod N."/>
            <person name="O'Neill B."/>
            <person name="Osman S."/>
            <person name="Markiewicz E."/>
            <person name="Oyono O.L."/>
            <person name="Patti C."/>
            <person name="Phunkhang P."/>
            <person name="Pierre F."/>
            <person name="Priest M."/>
            <person name="Raghuraman S."/>
            <person name="Rege F."/>
            <person name="Reyes R."/>
            <person name="Rise C."/>
            <person name="Rogov P."/>
            <person name="Ross K."/>
            <person name="Ryan E."/>
            <person name="Settipalli S."/>
            <person name="Shea T."/>
            <person name="Sherpa N."/>
            <person name="Shi L."/>
            <person name="Shih D."/>
            <person name="Sparrow T."/>
            <person name="Spaulding J."/>
            <person name="Stalker J."/>
            <person name="Stange-Thomann N."/>
            <person name="Stavropoulos S."/>
            <person name="Stone C."/>
            <person name="Strader C."/>
            <person name="Tesfaye S."/>
            <person name="Thomson T."/>
            <person name="Thoulutsang Y."/>
            <person name="Thoulutsang D."/>
            <person name="Topham K."/>
            <person name="Topping I."/>
            <person name="Tsamla T."/>
            <person name="Vassiliev H."/>
            <person name="Vo A."/>
            <person name="Wangchuk T."/>
            <person name="Wangdi T."/>
            <person name="Weiand M."/>
            <person name="Wilkinson J."/>
            <person name="Wilson A."/>
            <person name="Yadav S."/>
            <person name="Young G."/>
            <person name="Yu Q."/>
            <person name="Zembek L."/>
            <person name="Zhong D."/>
            <person name="Zimmer A."/>
            <person name="Zwirko Z."/>
            <person name="Jaffe D.B."/>
            <person name="Alvarez P."/>
            <person name="Brockman W."/>
            <person name="Butler J."/>
            <person name="Chin C."/>
            <person name="Gnerre S."/>
            <person name="Grabherr M."/>
            <person name="Kleber M."/>
            <person name="Mauceli E."/>
            <person name="MacCallum I."/>
        </authorList>
    </citation>
    <scope>NUCLEOTIDE SEQUENCE [LARGE SCALE GENOMIC DNA]</scope>
    <source>
        <strain evidence="11">Tucson 15287-2541.00</strain>
    </source>
</reference>
<feature type="chain" id="PRO_5002812796" evidence="8">
    <location>
        <begin position="24"/>
        <end position="539"/>
    </location>
</feature>
<feature type="signal peptide" evidence="8">
    <location>
        <begin position="1"/>
        <end position="23"/>
    </location>
</feature>
<evidence type="ECO:0000256" key="8">
    <source>
        <dbReference type="SAM" id="SignalP"/>
    </source>
</evidence>
<keyword evidence="11" id="KW-1185">Reference proteome</keyword>
<dbReference type="Pfam" id="PF00019">
    <property type="entry name" value="TGF_beta"/>
    <property type="match status" value="1"/>
</dbReference>
<dbReference type="GO" id="GO:0005125">
    <property type="term" value="F:cytokine activity"/>
    <property type="evidence" value="ECO:0007669"/>
    <property type="project" value="TreeGrafter"/>
</dbReference>
<evidence type="ECO:0000256" key="4">
    <source>
        <dbReference type="ARBA" id="ARBA00023030"/>
    </source>
</evidence>
<feature type="region of interest" description="Disordered" evidence="7">
    <location>
        <begin position="171"/>
        <end position="196"/>
    </location>
</feature>
<sequence>MAKYYMTLMLLLCLALQNNNIYARSHPSAADEAGGSVPLMRAHPHPRHQPHQHVQHLQQHHTRQQRDRQPKHIAPDPSSSEEEELQQQQQLYDQRMRRHLRSKQERLLQQEHNYHRVTPEQLKTSPKLWQLLSQGYQFDEWLDGPAGNDQVDDSMLQEDEAEQYVKNELQQSRNATTKTASSGCPKCESHRQEEHISEEELRNLRIEFVKQQILEKLRLKESPKVSGVELPRPIFEGIALQQHPDESSKNKDYDDYYARTNQKFILLQREERECRRLGGHPSMCFSFKIDDADADGFDVSSAVLWLYKNKQNYTKASNANELSSEQRKQTIVVSEVEQQLDSGYLPLTKTIAIQSVNVQDEWMKINIEWPIKRWFGNRDLSHLIQISCESCDIGSMEEIISINNNYRPFIMIDTQNRRSKSRQKRNINCSSGVTECCREKLYISFADIGWDNWIMQPKGYDAYFCRGSCSSVASVAQAASHHSSLLKILSTNGSRKPLDLVPCCTAKQYSSLQLVVLDSNNSATVKTLPNMVVESCGCR</sequence>
<dbReference type="AlphaFoldDB" id="B4JQ68"/>
<evidence type="ECO:0000256" key="6">
    <source>
        <dbReference type="RuleBase" id="RU000354"/>
    </source>
</evidence>
<feature type="domain" description="TGF-beta family profile" evidence="9">
    <location>
        <begin position="417"/>
        <end position="539"/>
    </location>
</feature>
<dbReference type="Gene3D" id="2.10.90.10">
    <property type="entry name" value="Cystine-knot cytokines"/>
    <property type="match status" value="1"/>
</dbReference>
<dbReference type="STRING" id="7222.B4JQ68"/>
<gene>
    <name evidence="10" type="primary">Dgri\GH13255</name>
    <name evidence="10" type="ORF">Dgri_GH13255</name>
</gene>
<accession>B4JQ68</accession>
<dbReference type="SMR" id="B4JQ68"/>
<keyword evidence="5" id="KW-1015">Disulfide bond</keyword>
<dbReference type="InParanoid" id="B4JQ68"/>
<dbReference type="HOGENOM" id="CLU_505556_0_0_1"/>
<proteinExistence type="inferred from homology"/>
<dbReference type="InterPro" id="IPR029034">
    <property type="entry name" value="Cystine-knot_cytokine"/>
</dbReference>
<keyword evidence="3" id="KW-0964">Secreted</keyword>
<evidence type="ECO:0000313" key="11">
    <source>
        <dbReference type="Proteomes" id="UP000001070"/>
    </source>
</evidence>
<feature type="compositionally biased region" description="Polar residues" evidence="7">
    <location>
        <begin position="171"/>
        <end position="182"/>
    </location>
</feature>
<keyword evidence="8" id="KW-0732">Signal</keyword>
<dbReference type="SUPFAM" id="SSF57501">
    <property type="entry name" value="Cystine-knot cytokines"/>
    <property type="match status" value="1"/>
</dbReference>
<dbReference type="KEGG" id="dgr:6566455"/>
<organism evidence="11">
    <name type="scientific">Drosophila grimshawi</name>
    <name type="common">Hawaiian fruit fly</name>
    <name type="synonym">Idiomyia grimshawi</name>
    <dbReference type="NCBI Taxonomy" id="7222"/>
    <lineage>
        <taxon>Eukaryota</taxon>
        <taxon>Metazoa</taxon>
        <taxon>Ecdysozoa</taxon>
        <taxon>Arthropoda</taxon>
        <taxon>Hexapoda</taxon>
        <taxon>Insecta</taxon>
        <taxon>Pterygota</taxon>
        <taxon>Neoptera</taxon>
        <taxon>Endopterygota</taxon>
        <taxon>Diptera</taxon>
        <taxon>Brachycera</taxon>
        <taxon>Muscomorpha</taxon>
        <taxon>Ephydroidea</taxon>
        <taxon>Drosophilidae</taxon>
        <taxon>Drosophila</taxon>
        <taxon>Hawaiian Drosophila</taxon>
    </lineage>
</organism>
<dbReference type="InterPro" id="IPR015615">
    <property type="entry name" value="TGF-beta-rel"/>
</dbReference>
<keyword evidence="4 6" id="KW-0339">Growth factor</keyword>
<feature type="compositionally biased region" description="Basic and acidic residues" evidence="7">
    <location>
        <begin position="64"/>
        <end position="74"/>
    </location>
</feature>
<evidence type="ECO:0000256" key="7">
    <source>
        <dbReference type="SAM" id="MobiDB-lite"/>
    </source>
</evidence>
<dbReference type="PANTHER" id="PTHR11848">
    <property type="entry name" value="TGF-BETA FAMILY"/>
    <property type="match status" value="1"/>
</dbReference>
<dbReference type="InterPro" id="IPR001839">
    <property type="entry name" value="TGF-b_C"/>
</dbReference>
<dbReference type="InterPro" id="IPR017948">
    <property type="entry name" value="TGFb_CS"/>
</dbReference>
<dbReference type="GO" id="GO:0005615">
    <property type="term" value="C:extracellular space"/>
    <property type="evidence" value="ECO:0007669"/>
    <property type="project" value="TreeGrafter"/>
</dbReference>
<comment type="similarity">
    <text evidence="2 6">Belongs to the TGF-beta family.</text>
</comment>
<evidence type="ECO:0000256" key="3">
    <source>
        <dbReference type="ARBA" id="ARBA00022525"/>
    </source>
</evidence>
<dbReference type="eggNOG" id="KOG3900">
    <property type="taxonomic scope" value="Eukaryota"/>
</dbReference>
<dbReference type="SMART" id="SM00204">
    <property type="entry name" value="TGFB"/>
    <property type="match status" value="1"/>
</dbReference>
<dbReference type="PROSITE" id="PS00250">
    <property type="entry name" value="TGF_BETA_1"/>
    <property type="match status" value="1"/>
</dbReference>
<evidence type="ECO:0000313" key="10">
    <source>
        <dbReference type="EMBL" id="EDV99048.1"/>
    </source>
</evidence>
<dbReference type="EMBL" id="CH916372">
    <property type="protein sequence ID" value="EDV99048.1"/>
    <property type="molecule type" value="Genomic_DNA"/>
</dbReference>